<comment type="caution">
    <text evidence="1">The sequence shown here is derived from an EMBL/GenBank/DDBJ whole genome shotgun (WGS) entry which is preliminary data.</text>
</comment>
<reference evidence="1" key="1">
    <citation type="submission" date="2020-05" db="EMBL/GenBank/DDBJ databases">
        <title>Mycena genomes resolve the evolution of fungal bioluminescence.</title>
        <authorList>
            <person name="Tsai I.J."/>
        </authorList>
    </citation>
    <scope>NUCLEOTIDE SEQUENCE</scope>
    <source>
        <strain evidence="1">160909Yilan</strain>
    </source>
</reference>
<keyword evidence="2" id="KW-1185">Reference proteome</keyword>
<dbReference type="AlphaFoldDB" id="A0A8H7DI74"/>
<evidence type="ECO:0008006" key="3">
    <source>
        <dbReference type="Google" id="ProtNLM"/>
    </source>
</evidence>
<proteinExistence type="predicted"/>
<dbReference type="PANTHER" id="PTHR35569:SF1">
    <property type="entry name" value="CYANAMIDE HYDRATASE DDI2-RELATED"/>
    <property type="match status" value="1"/>
</dbReference>
<sequence>MGFPQTFDAFVPSDTLQFLALSKIKPNYVPFETLNAVPLDIAAPATYSYAKKLNAPAVFLHVLRTFYFALALLYTGFPSETPGVPQIEFQELATRLYHTCLLHDLGWSNTTEVLDHPAHAMSFELQGAFMTYEHLHAVAPSYDAERVGDIVQSITLHTSNWPLGNSSAVGQLMSLTAFFDVEGFDNPGPGVIDYNLLFNRTTVAEIEKAFPRGDFYDEGSAAVEREFAKKPNCLLSHLPGGLSGELSVFLRGPIVPEGPLGSENLLKV</sequence>
<gene>
    <name evidence="1" type="ORF">MSAN_00528400</name>
</gene>
<dbReference type="Proteomes" id="UP000623467">
    <property type="component" value="Unassembled WGS sequence"/>
</dbReference>
<accession>A0A8H7DI74</accession>
<dbReference type="OrthoDB" id="409121at2759"/>
<protein>
    <recommendedName>
        <fullName evidence="3">HD domain-containing protein</fullName>
    </recommendedName>
</protein>
<name>A0A8H7DI74_9AGAR</name>
<organism evidence="1 2">
    <name type="scientific">Mycena sanguinolenta</name>
    <dbReference type="NCBI Taxonomy" id="230812"/>
    <lineage>
        <taxon>Eukaryota</taxon>
        <taxon>Fungi</taxon>
        <taxon>Dikarya</taxon>
        <taxon>Basidiomycota</taxon>
        <taxon>Agaricomycotina</taxon>
        <taxon>Agaricomycetes</taxon>
        <taxon>Agaricomycetidae</taxon>
        <taxon>Agaricales</taxon>
        <taxon>Marasmiineae</taxon>
        <taxon>Mycenaceae</taxon>
        <taxon>Mycena</taxon>
    </lineage>
</organism>
<dbReference type="SUPFAM" id="SSF109604">
    <property type="entry name" value="HD-domain/PDEase-like"/>
    <property type="match status" value="1"/>
</dbReference>
<evidence type="ECO:0000313" key="1">
    <source>
        <dbReference type="EMBL" id="KAF7373198.1"/>
    </source>
</evidence>
<dbReference type="PANTHER" id="PTHR35569">
    <property type="entry name" value="CYANAMIDE HYDRATASE DDI2-RELATED"/>
    <property type="match status" value="1"/>
</dbReference>
<evidence type="ECO:0000313" key="2">
    <source>
        <dbReference type="Proteomes" id="UP000623467"/>
    </source>
</evidence>
<dbReference type="EMBL" id="JACAZH010000003">
    <property type="protein sequence ID" value="KAF7373198.1"/>
    <property type="molecule type" value="Genomic_DNA"/>
</dbReference>